<proteinExistence type="predicted"/>
<dbReference type="Proteomes" id="UP000295070">
    <property type="component" value="Chromosome 23"/>
</dbReference>
<evidence type="ECO:0000313" key="3">
    <source>
        <dbReference type="Proteomes" id="UP000295070"/>
    </source>
</evidence>
<feature type="compositionally biased region" description="Polar residues" evidence="1">
    <location>
        <begin position="34"/>
        <end position="51"/>
    </location>
</feature>
<name>A0A484C389_PERFV</name>
<comment type="caution">
    <text evidence="2">The sequence shown here is derived from an EMBL/GenBank/DDBJ whole genome shotgun (WGS) entry which is preliminary data.</text>
</comment>
<feature type="compositionally biased region" description="Basic and acidic residues" evidence="1">
    <location>
        <begin position="15"/>
        <end position="26"/>
    </location>
</feature>
<evidence type="ECO:0000313" key="2">
    <source>
        <dbReference type="EMBL" id="TDG96462.1"/>
    </source>
</evidence>
<reference evidence="2 3" key="1">
    <citation type="submission" date="2019-01" db="EMBL/GenBank/DDBJ databases">
        <title>A chromosome-scale genome assembly of the yellow perch, Perca flavescens.</title>
        <authorList>
            <person name="Feron R."/>
            <person name="Morvezen R."/>
            <person name="Bestin A."/>
            <person name="Haffray P."/>
            <person name="Klopp C."/>
            <person name="Zahm M."/>
            <person name="Cabau C."/>
            <person name="Roques C."/>
            <person name="Donnadieu C."/>
            <person name="Bouchez O."/>
            <person name="Christie M."/>
            <person name="Larson W."/>
            <person name="Guiguen Y."/>
        </authorList>
    </citation>
    <scope>NUCLEOTIDE SEQUENCE [LARGE SCALE GENOMIC DNA]</scope>
    <source>
        <strain evidence="2">YP-PL-M2</strain>
        <tissue evidence="2">Blood</tissue>
    </source>
</reference>
<dbReference type="STRING" id="8167.A0A484C389"/>
<organism evidence="2 3">
    <name type="scientific">Perca flavescens</name>
    <name type="common">American yellow perch</name>
    <name type="synonym">Morone flavescens</name>
    <dbReference type="NCBI Taxonomy" id="8167"/>
    <lineage>
        <taxon>Eukaryota</taxon>
        <taxon>Metazoa</taxon>
        <taxon>Chordata</taxon>
        <taxon>Craniata</taxon>
        <taxon>Vertebrata</taxon>
        <taxon>Euteleostomi</taxon>
        <taxon>Actinopterygii</taxon>
        <taxon>Neopterygii</taxon>
        <taxon>Teleostei</taxon>
        <taxon>Neoteleostei</taxon>
        <taxon>Acanthomorphata</taxon>
        <taxon>Eupercaria</taxon>
        <taxon>Perciformes</taxon>
        <taxon>Percoidei</taxon>
        <taxon>Percidae</taxon>
        <taxon>Percinae</taxon>
        <taxon>Perca</taxon>
    </lineage>
</organism>
<protein>
    <submittedName>
        <fullName evidence="2">Uncharacterized protein</fullName>
    </submittedName>
</protein>
<feature type="region of interest" description="Disordered" evidence="1">
    <location>
        <begin position="1"/>
        <end position="108"/>
    </location>
</feature>
<feature type="compositionally biased region" description="Basic and acidic residues" evidence="1">
    <location>
        <begin position="81"/>
        <end position="94"/>
    </location>
</feature>
<sequence>MCGRGYTGQQGDQPSAEKRIHKRTDSAEPEPSCVSFNSDCSKQDFKGQQPSDENRRPDSAEPEPSCVSFKSNQSKQGILDFKGEKPSAEKRVDQESSDVPSGQSAQQHQTHLDSIFMLLEENIVTFVKNELKKIQKVLSPDYPEYSESQRKDEDEEQMRSTEAFLKITLHFLRRMKQDELADRLQSSKRISLKI</sequence>
<accession>A0A484C389</accession>
<dbReference type="AlphaFoldDB" id="A0A484C389"/>
<keyword evidence="3" id="KW-1185">Reference proteome</keyword>
<evidence type="ECO:0000256" key="1">
    <source>
        <dbReference type="SAM" id="MobiDB-lite"/>
    </source>
</evidence>
<dbReference type="EMBL" id="SCKG01000023">
    <property type="protein sequence ID" value="TDG96462.1"/>
    <property type="molecule type" value="Genomic_DNA"/>
</dbReference>
<gene>
    <name evidence="2" type="ORF">EPR50_G00228540</name>
</gene>
<feature type="compositionally biased region" description="Polar residues" evidence="1">
    <location>
        <begin position="97"/>
        <end position="108"/>
    </location>
</feature>